<dbReference type="SUPFAM" id="SSF50156">
    <property type="entry name" value="PDZ domain-like"/>
    <property type="match status" value="1"/>
</dbReference>
<dbReference type="Pfam" id="PF01435">
    <property type="entry name" value="Peptidase_M48"/>
    <property type="match status" value="1"/>
</dbReference>
<dbReference type="RefSeq" id="WP_163963756.1">
    <property type="nucleotide sequence ID" value="NZ_JAAIVB010000043.1"/>
</dbReference>
<dbReference type="GO" id="GO:0004222">
    <property type="term" value="F:metalloendopeptidase activity"/>
    <property type="evidence" value="ECO:0007669"/>
    <property type="project" value="InterPro"/>
</dbReference>
<evidence type="ECO:0000256" key="3">
    <source>
        <dbReference type="ARBA" id="ARBA00022801"/>
    </source>
</evidence>
<evidence type="ECO:0000256" key="6">
    <source>
        <dbReference type="RuleBase" id="RU003983"/>
    </source>
</evidence>
<dbReference type="PANTHER" id="PTHR22726">
    <property type="entry name" value="METALLOENDOPEPTIDASE OMA1"/>
    <property type="match status" value="1"/>
</dbReference>
<dbReference type="EMBL" id="JAAIVB010000043">
    <property type="protein sequence ID" value="NEX61990.1"/>
    <property type="molecule type" value="Genomic_DNA"/>
</dbReference>
<keyword evidence="2" id="KW-0479">Metal-binding</keyword>
<keyword evidence="5 6" id="KW-0482">Metalloprotease</keyword>
<dbReference type="Proteomes" id="UP000482155">
    <property type="component" value="Unassembled WGS sequence"/>
</dbReference>
<accession>A0A6B3SMB8</accession>
<evidence type="ECO:0000256" key="5">
    <source>
        <dbReference type="ARBA" id="ARBA00023049"/>
    </source>
</evidence>
<dbReference type="SMART" id="SM00228">
    <property type="entry name" value="PDZ"/>
    <property type="match status" value="1"/>
</dbReference>
<evidence type="ECO:0000256" key="1">
    <source>
        <dbReference type="ARBA" id="ARBA00022670"/>
    </source>
</evidence>
<proteinExistence type="inferred from homology"/>
<keyword evidence="3 6" id="KW-0378">Hydrolase</keyword>
<dbReference type="InterPro" id="IPR051156">
    <property type="entry name" value="Mito/Outer_Membr_Metalloprot"/>
</dbReference>
<dbReference type="AlphaFoldDB" id="A0A6B3SMB8"/>
<dbReference type="Gene3D" id="3.30.2010.10">
    <property type="entry name" value="Metalloproteases ('zincins'), catalytic domain"/>
    <property type="match status" value="1"/>
</dbReference>
<dbReference type="PROSITE" id="PS51257">
    <property type="entry name" value="PROKAR_LIPOPROTEIN"/>
    <property type="match status" value="1"/>
</dbReference>
<dbReference type="InterPro" id="IPR041489">
    <property type="entry name" value="PDZ_6"/>
</dbReference>
<dbReference type="GO" id="GO:0046872">
    <property type="term" value="F:metal ion binding"/>
    <property type="evidence" value="ECO:0007669"/>
    <property type="project" value="UniProtKB-KW"/>
</dbReference>
<keyword evidence="1 6" id="KW-0645">Protease</keyword>
<dbReference type="InterPro" id="IPR001478">
    <property type="entry name" value="PDZ"/>
</dbReference>
<evidence type="ECO:0000256" key="7">
    <source>
        <dbReference type="SAM" id="MobiDB-lite"/>
    </source>
</evidence>
<evidence type="ECO:0000313" key="10">
    <source>
        <dbReference type="Proteomes" id="UP000482155"/>
    </source>
</evidence>
<dbReference type="Gene3D" id="2.30.42.10">
    <property type="match status" value="1"/>
</dbReference>
<dbReference type="PANTHER" id="PTHR22726:SF1">
    <property type="entry name" value="METALLOENDOPEPTIDASE OMA1, MITOCHONDRIAL"/>
    <property type="match status" value="1"/>
</dbReference>
<evidence type="ECO:0000313" key="9">
    <source>
        <dbReference type="EMBL" id="NEX61990.1"/>
    </source>
</evidence>
<feature type="domain" description="PDZ" evidence="8">
    <location>
        <begin position="114"/>
        <end position="161"/>
    </location>
</feature>
<dbReference type="InterPro" id="IPR036034">
    <property type="entry name" value="PDZ_sf"/>
</dbReference>
<comment type="similarity">
    <text evidence="6">Belongs to the peptidase M48 family.</text>
</comment>
<feature type="region of interest" description="Disordered" evidence="7">
    <location>
        <begin position="34"/>
        <end position="65"/>
    </location>
</feature>
<dbReference type="CDD" id="cd07342">
    <property type="entry name" value="M48C_Oma1_like"/>
    <property type="match status" value="1"/>
</dbReference>
<feature type="compositionally biased region" description="Pro residues" evidence="7">
    <location>
        <begin position="48"/>
        <end position="64"/>
    </location>
</feature>
<reference evidence="9 10" key="1">
    <citation type="submission" date="2020-02" db="EMBL/GenBank/DDBJ databases">
        <authorList>
            <person name="Kim M.K."/>
        </authorList>
    </citation>
    <scope>NUCLEOTIDE SEQUENCE [LARGE SCALE GENOMIC DNA]</scope>
    <source>
        <strain evidence="9 10">17J57-3</strain>
    </source>
</reference>
<comment type="caution">
    <text evidence="9">The sequence shown here is derived from an EMBL/GenBank/DDBJ whole genome shotgun (WGS) entry which is preliminary data.</text>
</comment>
<name>A0A6B3SMB8_9BURK</name>
<protein>
    <submittedName>
        <fullName evidence="9">M48 family metalloprotease</fullName>
    </submittedName>
</protein>
<sequence length="372" mass="39551">MPDQRTAAARVPAQRWGRLTLALTLLLGACATETPTQQSAPQANQPGTPAPAPAATPAVAPPPSAEETLLRSIAAQQDRLYRVSAPLIVNNADLCRSHARNLLGLTAKNRYSFSTDMAEAARRALGLGEQLQVTGVLPGGGAARSGIRPGDILVAVDDKPFPAGENAERQAGMLLSPMITGKSSLKMTISRNGANLPVTVPPTYGCAYGIELGNSDNVTAYSDGHRVLITRGMLNTLSSDDELAYVMAKEMAHNSLAHANRLKINATAGGLIDKLVRLRPDPAATSGLAGLRPMPQELDAMADKLSLYLLARAGYNVDRVIPFWERMASQYPATNQTAYTALHPATEYRLAAMKKALADIKTKMAARKPLMP</sequence>
<evidence type="ECO:0000256" key="4">
    <source>
        <dbReference type="ARBA" id="ARBA00022833"/>
    </source>
</evidence>
<dbReference type="Pfam" id="PF17820">
    <property type="entry name" value="PDZ_6"/>
    <property type="match status" value="1"/>
</dbReference>
<evidence type="ECO:0000259" key="8">
    <source>
        <dbReference type="PROSITE" id="PS50106"/>
    </source>
</evidence>
<keyword evidence="10" id="KW-1185">Reference proteome</keyword>
<organism evidence="9 10">
    <name type="scientific">Noviherbaspirillum galbum</name>
    <dbReference type="NCBI Taxonomy" id="2709383"/>
    <lineage>
        <taxon>Bacteria</taxon>
        <taxon>Pseudomonadati</taxon>
        <taxon>Pseudomonadota</taxon>
        <taxon>Betaproteobacteria</taxon>
        <taxon>Burkholderiales</taxon>
        <taxon>Oxalobacteraceae</taxon>
        <taxon>Noviherbaspirillum</taxon>
    </lineage>
</organism>
<dbReference type="PROSITE" id="PS50106">
    <property type="entry name" value="PDZ"/>
    <property type="match status" value="1"/>
</dbReference>
<comment type="cofactor">
    <cofactor evidence="6">
        <name>Zn(2+)</name>
        <dbReference type="ChEBI" id="CHEBI:29105"/>
    </cofactor>
    <text evidence="6">Binds 1 zinc ion per subunit.</text>
</comment>
<evidence type="ECO:0000256" key="2">
    <source>
        <dbReference type="ARBA" id="ARBA00022723"/>
    </source>
</evidence>
<gene>
    <name evidence="9" type="ORF">G3574_12955</name>
</gene>
<dbReference type="GO" id="GO:0016020">
    <property type="term" value="C:membrane"/>
    <property type="evidence" value="ECO:0007669"/>
    <property type="project" value="TreeGrafter"/>
</dbReference>
<dbReference type="InterPro" id="IPR001915">
    <property type="entry name" value="Peptidase_M48"/>
</dbReference>
<dbReference type="GO" id="GO:0051603">
    <property type="term" value="P:proteolysis involved in protein catabolic process"/>
    <property type="evidence" value="ECO:0007669"/>
    <property type="project" value="TreeGrafter"/>
</dbReference>
<keyword evidence="4 6" id="KW-0862">Zinc</keyword>